<feature type="compositionally biased region" description="Basic and acidic residues" evidence="1">
    <location>
        <begin position="396"/>
        <end position="405"/>
    </location>
</feature>
<evidence type="ECO:0000256" key="2">
    <source>
        <dbReference type="SAM" id="Phobius"/>
    </source>
</evidence>
<evidence type="ECO:0000313" key="4">
    <source>
        <dbReference type="Proteomes" id="UP000318821"/>
    </source>
</evidence>
<dbReference type="InterPro" id="IPR036249">
    <property type="entry name" value="Thioredoxin-like_sf"/>
</dbReference>
<keyword evidence="2" id="KW-1133">Transmembrane helix</keyword>
<feature type="compositionally biased region" description="Polar residues" evidence="1">
    <location>
        <begin position="383"/>
        <end position="395"/>
    </location>
</feature>
<feature type="region of interest" description="Disordered" evidence="1">
    <location>
        <begin position="368"/>
        <end position="405"/>
    </location>
</feature>
<evidence type="ECO:0000256" key="1">
    <source>
        <dbReference type="SAM" id="MobiDB-lite"/>
    </source>
</evidence>
<keyword evidence="2" id="KW-0472">Membrane</keyword>
<dbReference type="VEuPathDB" id="TriTrypDB:LdBPK_342760.1"/>
<name>A0A504XES5_LEIDO</name>
<proteinExistence type="predicted"/>
<dbReference type="VEuPathDB" id="TriTrypDB:LdCL_340035600"/>
<dbReference type="EMBL" id="RHLD01000015">
    <property type="protein sequence ID" value="TPP46824.1"/>
    <property type="molecule type" value="Genomic_DNA"/>
</dbReference>
<evidence type="ECO:0000313" key="3">
    <source>
        <dbReference type="EMBL" id="TPP46824.1"/>
    </source>
</evidence>
<feature type="region of interest" description="Disordered" evidence="1">
    <location>
        <begin position="150"/>
        <end position="183"/>
    </location>
</feature>
<organism evidence="3 4">
    <name type="scientific">Leishmania donovani</name>
    <dbReference type="NCBI Taxonomy" id="5661"/>
    <lineage>
        <taxon>Eukaryota</taxon>
        <taxon>Discoba</taxon>
        <taxon>Euglenozoa</taxon>
        <taxon>Kinetoplastea</taxon>
        <taxon>Metakinetoplastina</taxon>
        <taxon>Trypanosomatida</taxon>
        <taxon>Trypanosomatidae</taxon>
        <taxon>Leishmaniinae</taxon>
        <taxon>Leishmania</taxon>
    </lineage>
</organism>
<dbReference type="VEuPathDB" id="TriTrypDB:LDHU3_34.4740"/>
<dbReference type="VEuPathDB" id="TriTrypDB:LdCL_340035700"/>
<dbReference type="VEuPathDB" id="TriTrypDB:LdBPK_342750.1"/>
<comment type="caution">
    <text evidence="3">The sequence shown here is derived from an EMBL/GenBank/DDBJ whole genome shotgun (WGS) entry which is preliminary data.</text>
</comment>
<protein>
    <submittedName>
        <fullName evidence="3">Uncharacterized protein</fullName>
    </submittedName>
</protein>
<dbReference type="AlphaFoldDB" id="A0A504XES5"/>
<reference evidence="4" key="1">
    <citation type="submission" date="2019-02" db="EMBL/GenBank/DDBJ databases">
        <title>FDA dAtabase for Regulatory Grade micrObial Sequences (FDA-ARGOS): Supporting development and validation of Infectious Disease Dx tests.</title>
        <authorList>
            <person name="Duncan R."/>
            <person name="Fisher C."/>
            <person name="Tallon L."/>
            <person name="Sadzewicz L."/>
            <person name="Sengamalay N."/>
            <person name="Ott S."/>
            <person name="Godinez A."/>
            <person name="Nagaraj S."/>
            <person name="Vavikolanu K."/>
            <person name="Vyas G."/>
            <person name="Nadendla S."/>
            <person name="Aluvathingal J."/>
            <person name="Sichtig H."/>
        </authorList>
    </citation>
    <scope>NUCLEOTIDE SEQUENCE [LARGE SCALE GENOMIC DNA]</scope>
    <source>
        <strain evidence="4">FDAARGOS_360</strain>
    </source>
</reference>
<gene>
    <name evidence="3" type="ORF">CGC20_21120</name>
</gene>
<dbReference type="Proteomes" id="UP000318821">
    <property type="component" value="Unassembled WGS sequence"/>
</dbReference>
<sequence>MLRLTRRSLVQRSRMTLEANFKSHSAAANPATDASVTGKVKAELKKMIKIQLVLIPICVVFMVWMYPTPTEEDERRMRLDAAMLHRSFASLFLKGIFKVNKPPVTGYEIAELPNEKVLHDFMQFYRTKGVVVVLHSGASYAAAAAASSGGSRSTLTSASANSSGKAHSAATAKSASTPKPKTELLQDPLTRSFISSINAMNLGNPEEVKLALVPGPQAPCFVEEHNVITYPTSLLFLNGQCIYRVVGARTRELSIKTDEECLFRLDRPVLSALLNQAGGFCTVGLVAGYHYLISSACTSVLADSMRNSRACSRRDAAQMSRPANKIRWVVALTAFAHTAAAGLPLYPAAGQVLRTGFQIHEESLHRIRSVGQGHNTGDPRIRSSPSRDVYTAQSAKDSRDCHEAV</sequence>
<dbReference type="SUPFAM" id="SSF52833">
    <property type="entry name" value="Thioredoxin-like"/>
    <property type="match status" value="1"/>
</dbReference>
<feature type="transmembrane region" description="Helical" evidence="2">
    <location>
        <begin position="48"/>
        <end position="66"/>
    </location>
</feature>
<accession>A0A504XES5</accession>
<dbReference type="VEuPathDB" id="TriTrypDB:LDHU3_34.4750"/>
<feature type="compositionally biased region" description="Low complexity" evidence="1">
    <location>
        <begin position="150"/>
        <end position="179"/>
    </location>
</feature>
<keyword evidence="2" id="KW-0812">Transmembrane</keyword>